<name>A0A397VLR8_9GLOM</name>
<evidence type="ECO:0000313" key="2">
    <source>
        <dbReference type="Proteomes" id="UP000266673"/>
    </source>
</evidence>
<gene>
    <name evidence="1" type="ORF">C2G38_929135</name>
</gene>
<dbReference type="AlphaFoldDB" id="A0A397VLR8"/>
<accession>A0A397VLR8</accession>
<dbReference type="Proteomes" id="UP000266673">
    <property type="component" value="Unassembled WGS sequence"/>
</dbReference>
<dbReference type="OrthoDB" id="2384047at2759"/>
<keyword evidence="2" id="KW-1185">Reference proteome</keyword>
<sequence length="274" mass="31658">MDNSLYLQTIDNSDLHINDDPDLDDPDFHIIDGVETIYEDDLESFENESVLIPSDDELQEIDDNIATDLNEDIITYFTKELASKVIYHTLTPIEYPETSLEGVAYVYNVEGWEEPLAAFKDIQYSIGKPGGEYKVMCPYLGVEVKREMRTCQGSKLCEFAANELYDQTHQCVDINSDLMMRITREISSSNIDNNTFELYLAALETPCKFQKNQQLCEGKPVLRRLSRRDNSESTYFIGCTNWKIGEKYHRFMHISSDINIELLRNLFDGTYEVN</sequence>
<protein>
    <submittedName>
        <fullName evidence="1">Uncharacterized protein</fullName>
    </submittedName>
</protein>
<reference evidence="1 2" key="1">
    <citation type="submission" date="2018-06" db="EMBL/GenBank/DDBJ databases">
        <title>Comparative genomics reveals the genomic features of Rhizophagus irregularis, R. cerebriforme, R. diaphanum and Gigaspora rosea, and their symbiotic lifestyle signature.</title>
        <authorList>
            <person name="Morin E."/>
            <person name="San Clemente H."/>
            <person name="Chen E.C.H."/>
            <person name="De La Providencia I."/>
            <person name="Hainaut M."/>
            <person name="Kuo A."/>
            <person name="Kohler A."/>
            <person name="Murat C."/>
            <person name="Tang N."/>
            <person name="Roy S."/>
            <person name="Loubradou J."/>
            <person name="Henrissat B."/>
            <person name="Grigoriev I.V."/>
            <person name="Corradi N."/>
            <person name="Roux C."/>
            <person name="Martin F.M."/>
        </authorList>
    </citation>
    <scope>NUCLEOTIDE SEQUENCE [LARGE SCALE GENOMIC DNA]</scope>
    <source>
        <strain evidence="1 2">DAOM 194757</strain>
    </source>
</reference>
<evidence type="ECO:0000313" key="1">
    <source>
        <dbReference type="EMBL" id="RIB22932.1"/>
    </source>
</evidence>
<organism evidence="1 2">
    <name type="scientific">Gigaspora rosea</name>
    <dbReference type="NCBI Taxonomy" id="44941"/>
    <lineage>
        <taxon>Eukaryota</taxon>
        <taxon>Fungi</taxon>
        <taxon>Fungi incertae sedis</taxon>
        <taxon>Mucoromycota</taxon>
        <taxon>Glomeromycotina</taxon>
        <taxon>Glomeromycetes</taxon>
        <taxon>Diversisporales</taxon>
        <taxon>Gigasporaceae</taxon>
        <taxon>Gigaspora</taxon>
    </lineage>
</organism>
<dbReference type="EMBL" id="QKWP01000286">
    <property type="protein sequence ID" value="RIB22932.1"/>
    <property type="molecule type" value="Genomic_DNA"/>
</dbReference>
<comment type="caution">
    <text evidence="1">The sequence shown here is derived from an EMBL/GenBank/DDBJ whole genome shotgun (WGS) entry which is preliminary data.</text>
</comment>
<proteinExistence type="predicted"/>